<dbReference type="PANTHER" id="PTHR37816:SF1">
    <property type="entry name" value="TOXIN"/>
    <property type="match status" value="1"/>
</dbReference>
<reference evidence="1 2" key="1">
    <citation type="submission" date="2019-01" db="EMBL/GenBank/DDBJ databases">
        <title>Lujinxingia litoralis gen. nov., sp. nov. and Lujinxingia sediminis gen. nov., sp. nov., new members in the order Bradymonadales, isolated from coastal sediment.</title>
        <authorList>
            <person name="Li C.-M."/>
        </authorList>
    </citation>
    <scope>NUCLEOTIDE SEQUENCE [LARGE SCALE GENOMIC DNA]</scope>
    <source>
        <strain evidence="1 2">SEH01</strain>
    </source>
</reference>
<evidence type="ECO:0000313" key="2">
    <source>
        <dbReference type="Proteomes" id="UP000282926"/>
    </source>
</evidence>
<sequence length="205" mass="23460">MTFETLYRADGTPYDRYVVVGTSGSGKSTLANRLAWQTSNRHVELDRLHWLPGWQERPWDVFCEDVAAATAGERWVADGNYSVVRDVVWGRAEAVVWLDLPFRQVMSQIVVRTLRRGVTGEVVCNGNVESLARGFMSRESIILWAAKTWKKHRVRNERLLMGQREPAWQHLDVFRVRSGDLRDVEIWRGGVKGRVFSEGVMGLEG</sequence>
<dbReference type="Proteomes" id="UP000282926">
    <property type="component" value="Unassembled WGS sequence"/>
</dbReference>
<dbReference type="InterPro" id="IPR052922">
    <property type="entry name" value="Cytidylate_Kinase-2"/>
</dbReference>
<organism evidence="1 2">
    <name type="scientific">Lujinxingia sediminis</name>
    <dbReference type="NCBI Taxonomy" id="2480984"/>
    <lineage>
        <taxon>Bacteria</taxon>
        <taxon>Deltaproteobacteria</taxon>
        <taxon>Bradymonadales</taxon>
        <taxon>Lujinxingiaceae</taxon>
        <taxon>Lujinxingia</taxon>
    </lineage>
</organism>
<gene>
    <name evidence="1" type="ORF">EA187_13000</name>
</gene>
<keyword evidence="2" id="KW-1185">Reference proteome</keyword>
<comment type="caution">
    <text evidence="1">The sequence shown here is derived from an EMBL/GenBank/DDBJ whole genome shotgun (WGS) entry which is preliminary data.</text>
</comment>
<dbReference type="InterPro" id="IPR027417">
    <property type="entry name" value="P-loop_NTPase"/>
</dbReference>
<evidence type="ECO:0000313" key="1">
    <source>
        <dbReference type="EMBL" id="RVU43126.1"/>
    </source>
</evidence>
<keyword evidence="1" id="KW-0418">Kinase</keyword>
<name>A0ABY0CS87_9DELT</name>
<accession>A0ABY0CS87</accession>
<dbReference type="PANTHER" id="PTHR37816">
    <property type="entry name" value="YALI0E33011P"/>
    <property type="match status" value="1"/>
</dbReference>
<protein>
    <submittedName>
        <fullName evidence="1">Adenylate kinase</fullName>
    </submittedName>
</protein>
<dbReference type="SUPFAM" id="SSF52540">
    <property type="entry name" value="P-loop containing nucleoside triphosphate hydrolases"/>
    <property type="match status" value="1"/>
</dbReference>
<dbReference type="Gene3D" id="3.40.50.300">
    <property type="entry name" value="P-loop containing nucleotide triphosphate hydrolases"/>
    <property type="match status" value="1"/>
</dbReference>
<dbReference type="RefSeq" id="WP_127780531.1">
    <property type="nucleotide sequence ID" value="NZ_SADD01000007.1"/>
</dbReference>
<proteinExistence type="predicted"/>
<dbReference type="EMBL" id="SADD01000007">
    <property type="protein sequence ID" value="RVU43126.1"/>
    <property type="molecule type" value="Genomic_DNA"/>
</dbReference>
<dbReference type="GO" id="GO:0016301">
    <property type="term" value="F:kinase activity"/>
    <property type="evidence" value="ECO:0007669"/>
    <property type="project" value="UniProtKB-KW"/>
</dbReference>
<keyword evidence="1" id="KW-0808">Transferase</keyword>